<evidence type="ECO:0000256" key="1">
    <source>
        <dbReference type="ARBA" id="ARBA00010641"/>
    </source>
</evidence>
<evidence type="ECO:0000256" key="6">
    <source>
        <dbReference type="SAM" id="MobiDB-lite"/>
    </source>
</evidence>
<comment type="subunit">
    <text evidence="2">Interacts transiently with the RNA polymerase catalytic core formed by RpoA, RpoB, RpoC and RpoZ (2 alpha, 1 beta, 1 beta' and 1 omega subunit) to form the RNA polymerase holoenzyme that can initiate transcription.</text>
</comment>
<dbReference type="EMBL" id="BAABAT010000003">
    <property type="protein sequence ID" value="GAA4246395.1"/>
    <property type="molecule type" value="Genomic_DNA"/>
</dbReference>
<feature type="domain" description="RNA polymerase sigma factor 70 region 4 type 2" evidence="8">
    <location>
        <begin position="132"/>
        <end position="184"/>
    </location>
</feature>
<dbReference type="InterPro" id="IPR052704">
    <property type="entry name" value="ECF_Sigma-70_Domain"/>
</dbReference>
<dbReference type="NCBIfam" id="NF007214">
    <property type="entry name" value="PRK09636.1"/>
    <property type="match status" value="1"/>
</dbReference>
<feature type="domain" description="RNA polymerase sigma-70 region 2" evidence="7">
    <location>
        <begin position="37"/>
        <end position="100"/>
    </location>
</feature>
<organism evidence="9 10">
    <name type="scientific">Dactylosporangium darangshiense</name>
    <dbReference type="NCBI Taxonomy" id="579108"/>
    <lineage>
        <taxon>Bacteria</taxon>
        <taxon>Bacillati</taxon>
        <taxon>Actinomycetota</taxon>
        <taxon>Actinomycetes</taxon>
        <taxon>Micromonosporales</taxon>
        <taxon>Micromonosporaceae</taxon>
        <taxon>Dactylosporangium</taxon>
    </lineage>
</organism>
<reference evidence="10" key="1">
    <citation type="journal article" date="2019" name="Int. J. Syst. Evol. Microbiol.">
        <title>The Global Catalogue of Microorganisms (GCM) 10K type strain sequencing project: providing services to taxonomists for standard genome sequencing and annotation.</title>
        <authorList>
            <consortium name="The Broad Institute Genomics Platform"/>
            <consortium name="The Broad Institute Genome Sequencing Center for Infectious Disease"/>
            <person name="Wu L."/>
            <person name="Ma J."/>
        </authorList>
    </citation>
    <scope>NUCLEOTIDE SEQUENCE [LARGE SCALE GENOMIC DNA]</scope>
    <source>
        <strain evidence="10">JCM 17441</strain>
    </source>
</reference>
<dbReference type="Gene3D" id="1.10.1740.10">
    <property type="match status" value="1"/>
</dbReference>
<evidence type="ECO:0000259" key="7">
    <source>
        <dbReference type="Pfam" id="PF04542"/>
    </source>
</evidence>
<dbReference type="SUPFAM" id="SSF88946">
    <property type="entry name" value="Sigma2 domain of RNA polymerase sigma factors"/>
    <property type="match status" value="1"/>
</dbReference>
<sequence>MSVPATADRTTPDAAARHDAGRQPNPSGQGDAAERAYQEHRPMLYGLAYRMLGSVHDADDVLQEAYLRWTGADRSAVAEPRRYLTRVVARLAVDALRARQARREEYIGTWLPEPVSTEPSPFGAVDTSDLSMAVLHLMERLTPPQRAVYVLHTAFGLPYTEIAGILERSAEDCRQLHHRAEAALAGRARFSTDPAELNRLIDGFVAAARLGDVARLERLLADDVVVWSDGGGRARAARNPIAGRAKAVRFFAAVLGRPLSAVPARLNGGPALLIDGERARYALTVAVSGGRIAGVYMVVNPDKLGGISAPQGVPLRRP</sequence>
<gene>
    <name evidence="9" type="ORF">GCM10022255_017440</name>
</gene>
<comment type="caution">
    <text evidence="9">The sequence shown here is derived from an EMBL/GenBank/DDBJ whole genome shotgun (WGS) entry which is preliminary data.</text>
</comment>
<keyword evidence="5" id="KW-0804">Transcription</keyword>
<dbReference type="Proteomes" id="UP001500620">
    <property type="component" value="Unassembled WGS sequence"/>
</dbReference>
<evidence type="ECO:0000256" key="2">
    <source>
        <dbReference type="ARBA" id="ARBA00011344"/>
    </source>
</evidence>
<evidence type="ECO:0000256" key="4">
    <source>
        <dbReference type="ARBA" id="ARBA00023082"/>
    </source>
</evidence>
<evidence type="ECO:0000313" key="9">
    <source>
        <dbReference type="EMBL" id="GAA4246395.1"/>
    </source>
</evidence>
<dbReference type="NCBIfam" id="TIGR02937">
    <property type="entry name" value="sigma70-ECF"/>
    <property type="match status" value="1"/>
</dbReference>
<proteinExistence type="inferred from homology"/>
<evidence type="ECO:0000256" key="5">
    <source>
        <dbReference type="ARBA" id="ARBA00023163"/>
    </source>
</evidence>
<dbReference type="PANTHER" id="PTHR30173">
    <property type="entry name" value="SIGMA 19 FACTOR"/>
    <property type="match status" value="1"/>
</dbReference>
<dbReference type="Pfam" id="PF08281">
    <property type="entry name" value="Sigma70_r4_2"/>
    <property type="match status" value="1"/>
</dbReference>
<dbReference type="SUPFAM" id="SSF54427">
    <property type="entry name" value="NTF2-like"/>
    <property type="match status" value="1"/>
</dbReference>
<comment type="similarity">
    <text evidence="1">Belongs to the sigma-70 factor family. ECF subfamily.</text>
</comment>
<dbReference type="InterPro" id="IPR013324">
    <property type="entry name" value="RNA_pol_sigma_r3/r4-like"/>
</dbReference>
<evidence type="ECO:0000259" key="8">
    <source>
        <dbReference type="Pfam" id="PF08281"/>
    </source>
</evidence>
<protein>
    <submittedName>
        <fullName evidence="9">RNA polymerase sigma-70 factor</fullName>
    </submittedName>
</protein>
<accession>A0ABP8D2P0</accession>
<keyword evidence="10" id="KW-1185">Reference proteome</keyword>
<dbReference type="RefSeq" id="WP_380136482.1">
    <property type="nucleotide sequence ID" value="NZ_JBHTFY010000001.1"/>
</dbReference>
<dbReference type="Pfam" id="PF04542">
    <property type="entry name" value="Sigma70_r2"/>
    <property type="match status" value="1"/>
</dbReference>
<name>A0ABP8D2P0_9ACTN</name>
<dbReference type="InterPro" id="IPR013325">
    <property type="entry name" value="RNA_pol_sigma_r2"/>
</dbReference>
<feature type="region of interest" description="Disordered" evidence="6">
    <location>
        <begin position="1"/>
        <end position="34"/>
    </location>
</feature>
<evidence type="ECO:0000256" key="3">
    <source>
        <dbReference type="ARBA" id="ARBA00023015"/>
    </source>
</evidence>
<dbReference type="PANTHER" id="PTHR30173:SF36">
    <property type="entry name" value="ECF RNA POLYMERASE SIGMA FACTOR SIGJ"/>
    <property type="match status" value="1"/>
</dbReference>
<evidence type="ECO:0000313" key="10">
    <source>
        <dbReference type="Proteomes" id="UP001500620"/>
    </source>
</evidence>
<dbReference type="InterPro" id="IPR007627">
    <property type="entry name" value="RNA_pol_sigma70_r2"/>
</dbReference>
<dbReference type="InterPro" id="IPR014284">
    <property type="entry name" value="RNA_pol_sigma-70_dom"/>
</dbReference>
<dbReference type="InterPro" id="IPR036388">
    <property type="entry name" value="WH-like_DNA-bd_sf"/>
</dbReference>
<dbReference type="InterPro" id="IPR032710">
    <property type="entry name" value="NTF2-like_dom_sf"/>
</dbReference>
<keyword evidence="3" id="KW-0805">Transcription regulation</keyword>
<dbReference type="Gene3D" id="3.10.450.50">
    <property type="match status" value="1"/>
</dbReference>
<dbReference type="SUPFAM" id="SSF88659">
    <property type="entry name" value="Sigma3 and sigma4 domains of RNA polymerase sigma factors"/>
    <property type="match status" value="1"/>
</dbReference>
<feature type="compositionally biased region" description="Low complexity" evidence="6">
    <location>
        <begin position="1"/>
        <end position="14"/>
    </location>
</feature>
<keyword evidence="4" id="KW-0731">Sigma factor</keyword>
<dbReference type="Gene3D" id="1.10.10.10">
    <property type="entry name" value="Winged helix-like DNA-binding domain superfamily/Winged helix DNA-binding domain"/>
    <property type="match status" value="1"/>
</dbReference>
<dbReference type="InterPro" id="IPR013249">
    <property type="entry name" value="RNA_pol_sigma70_r4_t2"/>
</dbReference>